<protein>
    <recommendedName>
        <fullName evidence="3 12">Mitochondrial escape protein 2</fullName>
    </recommendedName>
</protein>
<keyword evidence="7" id="KW-1133">Transmembrane helix</keyword>
<proteinExistence type="inferred from homology"/>
<dbReference type="GO" id="GO:0003723">
    <property type="term" value="F:RNA binding"/>
    <property type="evidence" value="ECO:0007669"/>
    <property type="project" value="UniProtKB-UniRule"/>
</dbReference>
<dbReference type="SUPFAM" id="SSF52540">
    <property type="entry name" value="P-loop containing nucleoside triphosphate hydrolases"/>
    <property type="match status" value="1"/>
</dbReference>
<dbReference type="GO" id="GO:0005743">
    <property type="term" value="C:mitochondrial inner membrane"/>
    <property type="evidence" value="ECO:0007669"/>
    <property type="project" value="UniProtKB-SubCell"/>
</dbReference>
<dbReference type="SMART" id="SM00360">
    <property type="entry name" value="RRM"/>
    <property type="match status" value="1"/>
</dbReference>
<name>A0A163KU61_ABSGL</name>
<dbReference type="InterPro" id="IPR000504">
    <property type="entry name" value="RRM_dom"/>
</dbReference>
<feature type="chain" id="PRO_5007843987" description="Mitochondrial escape protein 2" evidence="13">
    <location>
        <begin position="17"/>
        <end position="942"/>
    </location>
</feature>
<evidence type="ECO:0000256" key="3">
    <source>
        <dbReference type="ARBA" id="ARBA00020222"/>
    </source>
</evidence>
<evidence type="ECO:0000256" key="8">
    <source>
        <dbReference type="ARBA" id="ARBA00023128"/>
    </source>
</evidence>
<accession>A0A163KU61</accession>
<evidence type="ECO:0000259" key="14">
    <source>
        <dbReference type="PROSITE" id="PS50102"/>
    </source>
</evidence>
<dbReference type="InterPro" id="IPR018850">
    <property type="entry name" value="Mt_escape_2_C"/>
</dbReference>
<sequence length="942" mass="107497">MSKIIASLTLLKWIKASQLCTVKDPYGHSPAFLHATSYLLFRAVRKESSLEHDLLSWVKVCGSSHIEGRTNIEFQTPPQKEDDKSSAAQFSPLSFFLFAIMLSRIHHTKQWMPPPMNRCRIASTTTTSTTRVSPMQLRGFRSSPMIRSEPIVAGTAPKTVETMTTGQTAYLYLDNIFPLRMSSLDIRQLVFRHTERSLENVAHKCLPVETLPHNFKLMDIIGRNKDGGAIIRFGYQSGEEEKVQAAKEIVAKVNMYLEDKRTLAPFNFRPVRSFLVKGQPFLEDMVRRYPTTRLRVEFQGNAIGVEKLYQHLRQYGKIYDIALYPNPASGKDPARYAIVQFTSVRSATSARNCLHGHLINDTRLNILYERQMHTNAVKDWLMNHPRITIPALAAIAAGTTYAVFDPLREFFVTSKITQRFNLEEYTLYRWLRRETWARLVPDNEVGRNMWSDDPVHLQKLKAWFREKPETFVIVNGPSGSGKSDLVRTALLDRKNKVMIDCEQLVNARNKSETTKSLAKQVGYFPVFTWVASLSNLIETLVTATTGQQTGLSTTPESLNKGILEVVGISLADIAPLEKAEHEQLRRAKDTLSKRLGRWVARTFGTPDEKQLAEKEAAKDSEDDENYDSRASIPVVFIDNFMKDASKNTTLWEDLADWAALLVKNGLAHVVFVSSNVSTGKVLAKALPGKSFSTVNLLDAPPEVSLQFLSRHLGEDKITDEMYTIVEALGGRLNELELFVQKLKLNIAPQTAFEDIVQRNVIEIRKYGFGEMVDDEEYDLDWSVIQFWQIVKKLTEVKSINYDEMKWGDYFDGKDKPIRAMEHAELITILHYDGRPNSIRPGKPVYYSVFQRLLEDKVFAASMEIETNTYLKKVADEKLAKLQDQIIELSQVYNGRPPREIDQRIRYLLGKVKTLQANVETYEKSIKENMDIISLHWTESQSE</sequence>
<evidence type="ECO:0000256" key="1">
    <source>
        <dbReference type="ARBA" id="ARBA00004434"/>
    </source>
</evidence>
<dbReference type="PANTHER" id="PTHR32198:SF2">
    <property type="entry name" value="MITOCHONDRIAL ESCAPE PROTEIN 2"/>
    <property type="match status" value="1"/>
</dbReference>
<dbReference type="InterPro" id="IPR027417">
    <property type="entry name" value="P-loop_NTPase"/>
</dbReference>
<dbReference type="SUPFAM" id="SSF54928">
    <property type="entry name" value="RNA-binding domain, RBD"/>
    <property type="match status" value="1"/>
</dbReference>
<evidence type="ECO:0000256" key="2">
    <source>
        <dbReference type="ARBA" id="ARBA00010320"/>
    </source>
</evidence>
<dbReference type="InterPro" id="IPR035979">
    <property type="entry name" value="RBD_domain_sf"/>
</dbReference>
<comment type="subcellular location">
    <subcellularLocation>
        <location evidence="1 12">Mitochondrion inner membrane</location>
        <topology evidence="1 12">Single-pass membrane protein</topology>
    </subcellularLocation>
</comment>
<reference evidence="15" key="1">
    <citation type="submission" date="2016-04" db="EMBL/GenBank/DDBJ databases">
        <authorList>
            <person name="Evans L.H."/>
            <person name="Alamgir A."/>
            <person name="Owens N."/>
            <person name="Weber N.D."/>
            <person name="Virtaneva K."/>
            <person name="Barbian K."/>
            <person name="Babar A."/>
            <person name="Rosenke K."/>
        </authorList>
    </citation>
    <scope>NUCLEOTIDE SEQUENCE [LARGE SCALE GENOMIC DNA]</scope>
    <source>
        <strain evidence="15">CBS 101.48</strain>
    </source>
</reference>
<evidence type="ECO:0000313" key="16">
    <source>
        <dbReference type="Proteomes" id="UP000078561"/>
    </source>
</evidence>
<feature type="signal peptide" evidence="13">
    <location>
        <begin position="1"/>
        <end position="16"/>
    </location>
</feature>
<dbReference type="InterPro" id="IPR039627">
    <property type="entry name" value="Yme2_C"/>
</dbReference>
<evidence type="ECO:0000256" key="6">
    <source>
        <dbReference type="ARBA" id="ARBA00022946"/>
    </source>
</evidence>
<dbReference type="InParanoid" id="A0A163KU61"/>
<dbReference type="OrthoDB" id="10267654at2759"/>
<evidence type="ECO:0000256" key="4">
    <source>
        <dbReference type="ARBA" id="ARBA00022692"/>
    </source>
</evidence>
<keyword evidence="4" id="KW-0812">Transmembrane</keyword>
<organism evidence="15">
    <name type="scientific">Absidia glauca</name>
    <name type="common">Pin mould</name>
    <dbReference type="NCBI Taxonomy" id="4829"/>
    <lineage>
        <taxon>Eukaryota</taxon>
        <taxon>Fungi</taxon>
        <taxon>Fungi incertae sedis</taxon>
        <taxon>Mucoromycota</taxon>
        <taxon>Mucoromycotina</taxon>
        <taxon>Mucoromycetes</taxon>
        <taxon>Mucorales</taxon>
        <taxon>Cunninghamellaceae</taxon>
        <taxon>Absidia</taxon>
    </lineage>
</organism>
<keyword evidence="5 12" id="KW-0999">Mitochondrion inner membrane</keyword>
<dbReference type="Gene3D" id="3.30.70.330">
    <property type="match status" value="1"/>
</dbReference>
<evidence type="ECO:0000256" key="9">
    <source>
        <dbReference type="ARBA" id="ARBA00023136"/>
    </source>
</evidence>
<evidence type="ECO:0000256" key="7">
    <source>
        <dbReference type="ARBA" id="ARBA00022989"/>
    </source>
</evidence>
<dbReference type="FunCoup" id="A0A163KU61">
    <property type="interactions" value="13"/>
</dbReference>
<dbReference type="Pfam" id="PF10443">
    <property type="entry name" value="RNA12"/>
    <property type="match status" value="1"/>
</dbReference>
<dbReference type="Proteomes" id="UP000078561">
    <property type="component" value="Unassembled WGS sequence"/>
</dbReference>
<dbReference type="OMA" id="FQFFRPY"/>
<dbReference type="STRING" id="4829.A0A163KU61"/>
<keyword evidence="9" id="KW-0472">Membrane</keyword>
<dbReference type="EMBL" id="LT552071">
    <property type="protein sequence ID" value="SAL98419.1"/>
    <property type="molecule type" value="Genomic_DNA"/>
</dbReference>
<dbReference type="Pfam" id="PF00076">
    <property type="entry name" value="RRM_1"/>
    <property type="match status" value="1"/>
</dbReference>
<comment type="similarity">
    <text evidence="2 12">Belongs to the YME2 family.</text>
</comment>
<keyword evidence="16" id="KW-1185">Reference proteome</keyword>
<feature type="domain" description="RRM" evidence="14">
    <location>
        <begin position="272"/>
        <end position="371"/>
    </location>
</feature>
<gene>
    <name evidence="15" type="primary">ABSGL_03948.1 scaffold 4693</name>
</gene>
<dbReference type="AlphaFoldDB" id="A0A163KU61"/>
<keyword evidence="13" id="KW-0732">Signal</keyword>
<dbReference type="PROSITE" id="PS50102">
    <property type="entry name" value="RRM"/>
    <property type="match status" value="1"/>
</dbReference>
<dbReference type="PANTHER" id="PTHR32198">
    <property type="entry name" value="MITOCHONDRIAL ESCAPE PROTEIN 2"/>
    <property type="match status" value="1"/>
</dbReference>
<evidence type="ECO:0000256" key="12">
    <source>
        <dbReference type="RuleBase" id="RU367108"/>
    </source>
</evidence>
<keyword evidence="6" id="KW-0809">Transit peptide</keyword>
<evidence type="ECO:0000256" key="10">
    <source>
        <dbReference type="ARBA" id="ARBA00025276"/>
    </source>
</evidence>
<comment type="function">
    <text evidence="10 12">Plays a role in maintaining the mitochondrial genome and in controlling the mtDNA escape. Involved in the regulation of mtDNA nucleotide structure and number. May have a dispensable role in early maturation of pre-rRNA.</text>
</comment>
<keyword evidence="8 12" id="KW-0496">Mitochondrion</keyword>
<dbReference type="InterPro" id="IPR012677">
    <property type="entry name" value="Nucleotide-bd_a/b_plait_sf"/>
</dbReference>
<dbReference type="GO" id="GO:0006397">
    <property type="term" value="P:mRNA processing"/>
    <property type="evidence" value="ECO:0007669"/>
    <property type="project" value="UniProtKB-UniRule"/>
</dbReference>
<evidence type="ECO:0000256" key="11">
    <source>
        <dbReference type="PROSITE-ProRule" id="PRU00176"/>
    </source>
</evidence>
<keyword evidence="12" id="KW-0507">mRNA processing</keyword>
<evidence type="ECO:0000256" key="5">
    <source>
        <dbReference type="ARBA" id="ARBA00022792"/>
    </source>
</evidence>
<keyword evidence="11 12" id="KW-0694">RNA-binding</keyword>
<evidence type="ECO:0000256" key="13">
    <source>
        <dbReference type="SAM" id="SignalP"/>
    </source>
</evidence>
<evidence type="ECO:0000313" key="15">
    <source>
        <dbReference type="EMBL" id="SAL98419.1"/>
    </source>
</evidence>